<dbReference type="Proteomes" id="UP000186040">
    <property type="component" value="Unassembled WGS sequence"/>
</dbReference>
<dbReference type="PANTHER" id="PTHR43861">
    <property type="entry name" value="TRANS-ACONITATE 2-METHYLTRANSFERASE-RELATED"/>
    <property type="match status" value="1"/>
</dbReference>
<evidence type="ECO:0000313" key="5">
    <source>
        <dbReference type="Proteomes" id="UP000186040"/>
    </source>
</evidence>
<dbReference type="STRING" id="1193682.BJP25_20665"/>
<dbReference type="GO" id="GO:0008168">
    <property type="term" value="F:methyltransferase activity"/>
    <property type="evidence" value="ECO:0007669"/>
    <property type="project" value="UniProtKB-KW"/>
</dbReference>
<gene>
    <name evidence="4" type="ORF">BJP25_20665</name>
</gene>
<keyword evidence="1 4" id="KW-0489">Methyltransferase</keyword>
<accession>A0A1Q9LKB3</accession>
<sequence>MIEPHHLSATRAGYDAIADEYAEAFAAGLSDQPYARAMLTAFAELVRGGGPVLDVGCGTGDATGHLHALGIPVSGLDLSASMLAIARRTHPGPDYRLGSLTDLDVADGSLGGICASYSLIHVPPPHVPAALAGFHRALRPGGHLLLAFQVGTGVRHFDEAFGHRVDLDYHRFTPDGLTRLLADAGFTTESVLRRTARGTELTPHAHLIARKPPG</sequence>
<dbReference type="RefSeq" id="WP_075975629.1">
    <property type="nucleotide sequence ID" value="NZ_MKQR01000016.1"/>
</dbReference>
<protein>
    <submittedName>
        <fullName evidence="4">Methyltransferase</fullName>
    </submittedName>
</protein>
<comment type="caution">
    <text evidence="4">The sequence shown here is derived from an EMBL/GenBank/DDBJ whole genome shotgun (WGS) entry which is preliminary data.</text>
</comment>
<evidence type="ECO:0000256" key="2">
    <source>
        <dbReference type="ARBA" id="ARBA00022679"/>
    </source>
</evidence>
<dbReference type="OrthoDB" id="9805171at2"/>
<keyword evidence="5" id="KW-1185">Reference proteome</keyword>
<name>A0A1Q9LKB3_9PSEU</name>
<dbReference type="CDD" id="cd02440">
    <property type="entry name" value="AdoMet_MTases"/>
    <property type="match status" value="1"/>
</dbReference>
<evidence type="ECO:0000259" key="3">
    <source>
        <dbReference type="Pfam" id="PF13649"/>
    </source>
</evidence>
<dbReference type="SUPFAM" id="SSF53335">
    <property type="entry name" value="S-adenosyl-L-methionine-dependent methyltransferases"/>
    <property type="match status" value="1"/>
</dbReference>
<feature type="domain" description="Methyltransferase" evidence="3">
    <location>
        <begin position="52"/>
        <end position="142"/>
    </location>
</feature>
<dbReference type="EMBL" id="MKQR01000016">
    <property type="protein sequence ID" value="OLR92486.1"/>
    <property type="molecule type" value="Genomic_DNA"/>
</dbReference>
<dbReference type="AlphaFoldDB" id="A0A1Q9LKB3"/>
<dbReference type="Pfam" id="PF13649">
    <property type="entry name" value="Methyltransf_25"/>
    <property type="match status" value="1"/>
</dbReference>
<dbReference type="Gene3D" id="3.40.50.150">
    <property type="entry name" value="Vaccinia Virus protein VP39"/>
    <property type="match status" value="1"/>
</dbReference>
<keyword evidence="2 4" id="KW-0808">Transferase</keyword>
<proteinExistence type="predicted"/>
<reference evidence="4 5" key="1">
    <citation type="submission" date="2016-10" db="EMBL/GenBank/DDBJ databases">
        <title>The Draft Genome Sequence of Actinokineospora bangkokensis 44EHWT reveals the biosynthetic pathway of antifungal compounds Thailandins with unusual extender unit butylmalonyl-CoA.</title>
        <authorList>
            <person name="Greule A."/>
            <person name="Intra B."/>
            <person name="Flemming S."/>
            <person name="Rommel M.G."/>
            <person name="Panbangred W."/>
            <person name="Bechthold A."/>
        </authorList>
    </citation>
    <scope>NUCLEOTIDE SEQUENCE [LARGE SCALE GENOMIC DNA]</scope>
    <source>
        <strain evidence="4 5">44EHW</strain>
    </source>
</reference>
<dbReference type="InterPro" id="IPR041698">
    <property type="entry name" value="Methyltransf_25"/>
</dbReference>
<dbReference type="GO" id="GO:0032259">
    <property type="term" value="P:methylation"/>
    <property type="evidence" value="ECO:0007669"/>
    <property type="project" value="UniProtKB-KW"/>
</dbReference>
<evidence type="ECO:0000256" key="1">
    <source>
        <dbReference type="ARBA" id="ARBA00022603"/>
    </source>
</evidence>
<dbReference type="PANTHER" id="PTHR43861:SF1">
    <property type="entry name" value="TRANS-ACONITATE 2-METHYLTRANSFERASE"/>
    <property type="match status" value="1"/>
</dbReference>
<dbReference type="InterPro" id="IPR029063">
    <property type="entry name" value="SAM-dependent_MTases_sf"/>
</dbReference>
<organism evidence="4 5">
    <name type="scientific">Actinokineospora bangkokensis</name>
    <dbReference type="NCBI Taxonomy" id="1193682"/>
    <lineage>
        <taxon>Bacteria</taxon>
        <taxon>Bacillati</taxon>
        <taxon>Actinomycetota</taxon>
        <taxon>Actinomycetes</taxon>
        <taxon>Pseudonocardiales</taxon>
        <taxon>Pseudonocardiaceae</taxon>
        <taxon>Actinokineospora</taxon>
    </lineage>
</organism>
<evidence type="ECO:0000313" key="4">
    <source>
        <dbReference type="EMBL" id="OLR92486.1"/>
    </source>
</evidence>